<dbReference type="PANTHER" id="PTHR30572:SF4">
    <property type="entry name" value="ABC TRANSPORTER PERMEASE YTRF"/>
    <property type="match status" value="1"/>
</dbReference>
<sequence length="408" mass="43542">INIKLALQALWVNKTRSILTLLGIVIGISAVVVIVASGEGVQQFILNQIQGMGTNMMAVTPGGSEDERIGPPAAVMGVTVTTLTLKDEEALSDPRNVPDVTETGAAASPTQVVVKGLDGDIMATIYGITPNYFELMSLKFLSGDAFDLSDVKSLNKVAVLGGKIKEKIFGEDEAVGQKVKLGNNSYRIVGVLGAGTGFSFGQDFGKMIFIPVTAAQKFLLGVDYVFEVLVKINDPKNVDAARLDVIETLRMNHNIGLGQHDDFTVRTIQDAIDIINTVMGALTLFLAAIAGISLIVGGIGIMNIMLVSVTERTREIGLRKALGARRRDILTQFLLEAILLTTIGGIIGFIFGISGAFIVSLVGNWAFHISLMAIMLPLAMTVGFGVVFGMYPAIRASRLDPIVALRYE</sequence>
<accession>A0A0G1K659</accession>
<gene>
    <name evidence="10" type="ORF">VE96_C0025G0005</name>
</gene>
<dbReference type="EMBL" id="LCIJ01000025">
    <property type="protein sequence ID" value="KKT51817.1"/>
    <property type="molecule type" value="Genomic_DNA"/>
</dbReference>
<evidence type="ECO:0000259" key="8">
    <source>
        <dbReference type="Pfam" id="PF02687"/>
    </source>
</evidence>
<dbReference type="Proteomes" id="UP000034752">
    <property type="component" value="Unassembled WGS sequence"/>
</dbReference>
<dbReference type="GO" id="GO:0005886">
    <property type="term" value="C:plasma membrane"/>
    <property type="evidence" value="ECO:0007669"/>
    <property type="project" value="UniProtKB-SubCell"/>
</dbReference>
<keyword evidence="3 7" id="KW-0812">Transmembrane</keyword>
<dbReference type="Pfam" id="PF02687">
    <property type="entry name" value="FtsX"/>
    <property type="match status" value="1"/>
</dbReference>
<evidence type="ECO:0000256" key="5">
    <source>
        <dbReference type="ARBA" id="ARBA00023136"/>
    </source>
</evidence>
<protein>
    <recommendedName>
        <fullName evidence="12">ABC transporter, permease protein</fullName>
    </recommendedName>
</protein>
<feature type="domain" description="MacB-like periplasmic core" evidence="9">
    <location>
        <begin position="17"/>
        <end position="242"/>
    </location>
</feature>
<reference evidence="10 11" key="1">
    <citation type="journal article" date="2015" name="Nature">
        <title>rRNA introns, odd ribosomes, and small enigmatic genomes across a large radiation of phyla.</title>
        <authorList>
            <person name="Brown C.T."/>
            <person name="Hug L.A."/>
            <person name="Thomas B.C."/>
            <person name="Sharon I."/>
            <person name="Castelle C.J."/>
            <person name="Singh A."/>
            <person name="Wilkins M.J."/>
            <person name="Williams K.H."/>
            <person name="Banfield J.F."/>
        </authorList>
    </citation>
    <scope>NUCLEOTIDE SEQUENCE [LARGE SCALE GENOMIC DNA]</scope>
</reference>
<feature type="domain" description="ABC3 transporter permease C-terminal" evidence="8">
    <location>
        <begin position="288"/>
        <end position="401"/>
    </location>
</feature>
<feature type="transmembrane region" description="Helical" evidence="7">
    <location>
        <begin position="18"/>
        <end position="38"/>
    </location>
</feature>
<evidence type="ECO:0000256" key="3">
    <source>
        <dbReference type="ARBA" id="ARBA00022692"/>
    </source>
</evidence>
<proteinExistence type="inferred from homology"/>
<dbReference type="PATRIC" id="fig|1620410.3.peg.360"/>
<dbReference type="InterPro" id="IPR003838">
    <property type="entry name" value="ABC3_permease_C"/>
</dbReference>
<evidence type="ECO:0000256" key="4">
    <source>
        <dbReference type="ARBA" id="ARBA00022989"/>
    </source>
</evidence>
<feature type="non-terminal residue" evidence="10">
    <location>
        <position position="1"/>
    </location>
</feature>
<evidence type="ECO:0000256" key="7">
    <source>
        <dbReference type="SAM" id="Phobius"/>
    </source>
</evidence>
<dbReference type="AlphaFoldDB" id="A0A0G1K659"/>
<comment type="similarity">
    <text evidence="6">Belongs to the ABC-4 integral membrane protein family.</text>
</comment>
<keyword evidence="2" id="KW-1003">Cell membrane</keyword>
<evidence type="ECO:0000313" key="10">
    <source>
        <dbReference type="EMBL" id="KKT51817.1"/>
    </source>
</evidence>
<evidence type="ECO:0000256" key="6">
    <source>
        <dbReference type="ARBA" id="ARBA00038076"/>
    </source>
</evidence>
<dbReference type="InterPro" id="IPR050250">
    <property type="entry name" value="Macrolide_Exporter_MacB"/>
</dbReference>
<dbReference type="PANTHER" id="PTHR30572">
    <property type="entry name" value="MEMBRANE COMPONENT OF TRANSPORTER-RELATED"/>
    <property type="match status" value="1"/>
</dbReference>
<comment type="caution">
    <text evidence="10">The sequence shown here is derived from an EMBL/GenBank/DDBJ whole genome shotgun (WGS) entry which is preliminary data.</text>
</comment>
<evidence type="ECO:0000256" key="1">
    <source>
        <dbReference type="ARBA" id="ARBA00004651"/>
    </source>
</evidence>
<dbReference type="GO" id="GO:0022857">
    <property type="term" value="F:transmembrane transporter activity"/>
    <property type="evidence" value="ECO:0007669"/>
    <property type="project" value="TreeGrafter"/>
</dbReference>
<dbReference type="Pfam" id="PF12704">
    <property type="entry name" value="MacB_PCD"/>
    <property type="match status" value="1"/>
</dbReference>
<comment type="subcellular location">
    <subcellularLocation>
        <location evidence="1">Cell membrane</location>
        <topology evidence="1">Multi-pass membrane protein</topology>
    </subcellularLocation>
</comment>
<keyword evidence="4 7" id="KW-1133">Transmembrane helix</keyword>
<name>A0A0G1K659_UNCK3</name>
<evidence type="ECO:0000259" key="9">
    <source>
        <dbReference type="Pfam" id="PF12704"/>
    </source>
</evidence>
<feature type="transmembrane region" description="Helical" evidence="7">
    <location>
        <begin position="284"/>
        <end position="309"/>
    </location>
</feature>
<feature type="transmembrane region" description="Helical" evidence="7">
    <location>
        <begin position="330"/>
        <end position="359"/>
    </location>
</feature>
<evidence type="ECO:0000256" key="2">
    <source>
        <dbReference type="ARBA" id="ARBA00022475"/>
    </source>
</evidence>
<feature type="transmembrane region" description="Helical" evidence="7">
    <location>
        <begin position="365"/>
        <end position="391"/>
    </location>
</feature>
<dbReference type="InterPro" id="IPR025857">
    <property type="entry name" value="MacB_PCD"/>
</dbReference>
<organism evidence="10 11">
    <name type="scientific">candidate division Kazan bacterium GW2011_GWA1_44_22</name>
    <dbReference type="NCBI Taxonomy" id="1620410"/>
    <lineage>
        <taxon>Bacteria</taxon>
        <taxon>Bacteria division Kazan-3B-28</taxon>
    </lineage>
</organism>
<evidence type="ECO:0000313" key="11">
    <source>
        <dbReference type="Proteomes" id="UP000034752"/>
    </source>
</evidence>
<keyword evidence="5 7" id="KW-0472">Membrane</keyword>
<evidence type="ECO:0008006" key="12">
    <source>
        <dbReference type="Google" id="ProtNLM"/>
    </source>
</evidence>